<evidence type="ECO:0000313" key="4">
    <source>
        <dbReference type="Proteomes" id="UP000787635"/>
    </source>
</evidence>
<dbReference type="EMBL" id="JAAVNE010000069">
    <property type="protein sequence ID" value="NKC34193.1"/>
    <property type="molecule type" value="Genomic_DNA"/>
</dbReference>
<evidence type="ECO:0000256" key="1">
    <source>
        <dbReference type="SAM" id="MobiDB-lite"/>
    </source>
</evidence>
<dbReference type="RefSeq" id="WP_168034908.1">
    <property type="nucleotide sequence ID" value="NZ_JAAVNE010000069.1"/>
</dbReference>
<dbReference type="InterPro" id="IPR025103">
    <property type="entry name" value="DUF4011"/>
</dbReference>
<gene>
    <name evidence="3" type="ORF">HEQ75_25270</name>
</gene>
<evidence type="ECO:0000313" key="3">
    <source>
        <dbReference type="EMBL" id="NKC34193.1"/>
    </source>
</evidence>
<name>A0ABX1EEN5_9PROT</name>
<accession>A0ABX1EEN5</accession>
<feature type="domain" description="DNA2/NAM7 helicase helicase" evidence="2">
    <location>
        <begin position="293"/>
        <end position="365"/>
    </location>
</feature>
<protein>
    <submittedName>
        <fullName evidence="3">DUF4011 domain-containing protein</fullName>
    </submittedName>
</protein>
<dbReference type="SUPFAM" id="SSF52540">
    <property type="entry name" value="P-loop containing nucleoside triphosphate hydrolases"/>
    <property type="match status" value="1"/>
</dbReference>
<dbReference type="InterPro" id="IPR041677">
    <property type="entry name" value="DNA2/NAM7_AAA_11"/>
</dbReference>
<dbReference type="Pfam" id="PF13195">
    <property type="entry name" value="DUF4011"/>
    <property type="match status" value="1"/>
</dbReference>
<evidence type="ECO:0000259" key="2">
    <source>
        <dbReference type="Pfam" id="PF13086"/>
    </source>
</evidence>
<feature type="region of interest" description="Disordered" evidence="1">
    <location>
        <begin position="70"/>
        <end position="91"/>
    </location>
</feature>
<sequence>MSTGPIEAALDAARRGLLDLSTRNRLLSLPKPGRSRGVLRLDGEDAGFVLQALEAGRAFGFEAAAAQGPARRGSGGVRLADAAQSPEDARRDNRLRALLPPEDLARRLRDLMQDARTAREETGIATLSLALGALAWRDPATPATERLAPLVLLPVTLERQGVSQAFRLRAAGPELEENLSLRQKLLAEFRIALPDFPAEEFDLATWVQAVQAAVGGQEGWRVEADALALGLFSFQKFLMWRDLDPAVNPGLVAHPLVRALVGGERLEAPPPLPPEADVDAEIPVERLDHVLELDGSQALAAEAVRRGGHVVIQGPPGTGKSQTIAAIIAQAVLDGRRVLFVAEKLAALEVVERRLAQLGLGPACLELHAEKQSKRAVLDGLRATFAEPPVPAPDRAPVLARLGALRGRLNRHAAAMGAPVGESGIALHAVVGRLAAGR</sequence>
<reference evidence="3 4" key="1">
    <citation type="submission" date="2020-03" db="EMBL/GenBank/DDBJ databases">
        <title>Roseomonas selenitidurans sp. nov. isolated from urban soil.</title>
        <authorList>
            <person name="Liu H."/>
        </authorList>
    </citation>
    <scope>NUCLEOTIDE SEQUENCE [LARGE SCALE GENOMIC DNA]</scope>
    <source>
        <strain evidence="3 4">BU-1</strain>
    </source>
</reference>
<keyword evidence="4" id="KW-1185">Reference proteome</keyword>
<dbReference type="InterPro" id="IPR027417">
    <property type="entry name" value="P-loop_NTPase"/>
</dbReference>
<organism evidence="3 4">
    <name type="scientific">Falsiroseomonas selenitidurans</name>
    <dbReference type="NCBI Taxonomy" id="2716335"/>
    <lineage>
        <taxon>Bacteria</taxon>
        <taxon>Pseudomonadati</taxon>
        <taxon>Pseudomonadota</taxon>
        <taxon>Alphaproteobacteria</taxon>
        <taxon>Acetobacterales</taxon>
        <taxon>Roseomonadaceae</taxon>
        <taxon>Falsiroseomonas</taxon>
    </lineage>
</organism>
<dbReference type="Pfam" id="PF13086">
    <property type="entry name" value="AAA_11"/>
    <property type="match status" value="1"/>
</dbReference>
<comment type="caution">
    <text evidence="3">The sequence shown here is derived from an EMBL/GenBank/DDBJ whole genome shotgun (WGS) entry which is preliminary data.</text>
</comment>
<feature type="non-terminal residue" evidence="3">
    <location>
        <position position="438"/>
    </location>
</feature>
<proteinExistence type="predicted"/>
<dbReference type="Gene3D" id="3.40.50.300">
    <property type="entry name" value="P-loop containing nucleotide triphosphate hydrolases"/>
    <property type="match status" value="1"/>
</dbReference>
<dbReference type="Proteomes" id="UP000787635">
    <property type="component" value="Unassembled WGS sequence"/>
</dbReference>